<dbReference type="Pfam" id="PF00990">
    <property type="entry name" value="GGDEF"/>
    <property type="match status" value="1"/>
</dbReference>
<sequence length="456" mass="50248">MFGERLRHFQAILIPLIVLAGAAILAEYVVRLDIERQAEIQRNQVLAEASTLRAQLEGEINSTLYLANGLGGYVSAYGIQDEASVNVVLATVFQYDHHLRNIALAPDNVIRYVYPIKGNEKAIGLVYEQVPQQWAAVKRAIETHSTVVAGPVELVQGGHGLISRTPVYRPDGQYWGIISLIMKTDSLFSTLDQDARQKGLAMALRGKDGEGAHGDLIHGDMGLFRLDSVQQVIRVPGGTWVLAVRPQQGWAAGSGRTLMLRLSGWGLALLIASLTYFIIRERDHIRHLATHDPLTNLPNRRLLSDRLDQAIAKAQRDGQGFSILCLDLNQFKPINDTHGHHVGDQVLCTVATRLQKCLRSIDTVARIGGDEFLLVLPEVESNADVLDVANRVSEAIKEPIRIGELLLHTSASIGICHYPVDGQTQDDLMRITDEAMYSAKRESRGAVYRVGEQVSA</sequence>
<dbReference type="EMBL" id="BDOQ01000001">
    <property type="protein sequence ID" value="GBG12719.1"/>
    <property type="molecule type" value="Genomic_DNA"/>
</dbReference>
<dbReference type="GO" id="GO:0016020">
    <property type="term" value="C:membrane"/>
    <property type="evidence" value="ECO:0007669"/>
    <property type="project" value="UniProtKB-SubCell"/>
</dbReference>
<evidence type="ECO:0000256" key="4">
    <source>
        <dbReference type="ARBA" id="ARBA00023136"/>
    </source>
</evidence>
<dbReference type="InterPro" id="IPR052163">
    <property type="entry name" value="DGC-Regulatory_Protein"/>
</dbReference>
<dbReference type="PANTHER" id="PTHR46663">
    <property type="entry name" value="DIGUANYLATE CYCLASE DGCT-RELATED"/>
    <property type="match status" value="1"/>
</dbReference>
<dbReference type="Proteomes" id="UP000245081">
    <property type="component" value="Unassembled WGS sequence"/>
</dbReference>
<dbReference type="InterPro" id="IPR042240">
    <property type="entry name" value="CHASE_sf"/>
</dbReference>
<dbReference type="Gene3D" id="3.30.450.350">
    <property type="entry name" value="CHASE domain"/>
    <property type="match status" value="1"/>
</dbReference>
<evidence type="ECO:0000256" key="3">
    <source>
        <dbReference type="ARBA" id="ARBA00022989"/>
    </source>
</evidence>
<dbReference type="InterPro" id="IPR029787">
    <property type="entry name" value="Nucleotide_cyclase"/>
</dbReference>
<name>A0A2R5F3S2_9PROT</name>
<organism evidence="8 9">
    <name type="scientific">Novimethylophilus kurashikiensis</name>
    <dbReference type="NCBI Taxonomy" id="1825523"/>
    <lineage>
        <taxon>Bacteria</taxon>
        <taxon>Pseudomonadati</taxon>
        <taxon>Pseudomonadota</taxon>
        <taxon>Betaproteobacteria</taxon>
        <taxon>Nitrosomonadales</taxon>
        <taxon>Methylophilaceae</taxon>
        <taxon>Novimethylophilus</taxon>
    </lineage>
</organism>
<dbReference type="FunFam" id="3.30.70.270:FF:000001">
    <property type="entry name" value="Diguanylate cyclase domain protein"/>
    <property type="match status" value="1"/>
</dbReference>
<feature type="transmembrane region" description="Helical" evidence="5">
    <location>
        <begin position="12"/>
        <end position="30"/>
    </location>
</feature>
<dbReference type="PROSITE" id="PS50839">
    <property type="entry name" value="CHASE"/>
    <property type="match status" value="1"/>
</dbReference>
<dbReference type="AlphaFoldDB" id="A0A2R5F3S2"/>
<dbReference type="CDD" id="cd01949">
    <property type="entry name" value="GGDEF"/>
    <property type="match status" value="1"/>
</dbReference>
<dbReference type="GO" id="GO:0007165">
    <property type="term" value="P:signal transduction"/>
    <property type="evidence" value="ECO:0007669"/>
    <property type="project" value="UniProtKB-ARBA"/>
</dbReference>
<accession>A0A2R5F3S2</accession>
<evidence type="ECO:0000256" key="1">
    <source>
        <dbReference type="ARBA" id="ARBA00004370"/>
    </source>
</evidence>
<dbReference type="SMART" id="SM01079">
    <property type="entry name" value="CHASE"/>
    <property type="match status" value="1"/>
</dbReference>
<reference evidence="8 9" key="1">
    <citation type="journal article" date="2018" name="Environ. Microbiol.">
        <title>Isolation and genomic characterization of Novimethylophilus kurashikiensis gen. nov. sp. nov., a new lanthanide-dependent methylotrophic species of Methylophilaceae.</title>
        <authorList>
            <person name="Lv H."/>
            <person name="Sahin N."/>
            <person name="Tani A."/>
        </authorList>
    </citation>
    <scope>NUCLEOTIDE SEQUENCE [LARGE SCALE GENOMIC DNA]</scope>
    <source>
        <strain evidence="8 9">La2-4</strain>
    </source>
</reference>
<evidence type="ECO:0000259" key="6">
    <source>
        <dbReference type="PROSITE" id="PS50839"/>
    </source>
</evidence>
<comment type="caution">
    <text evidence="8">The sequence shown here is derived from an EMBL/GenBank/DDBJ whole genome shotgun (WGS) entry which is preliminary data.</text>
</comment>
<dbReference type="SUPFAM" id="SSF55073">
    <property type="entry name" value="Nucleotide cyclase"/>
    <property type="match status" value="1"/>
</dbReference>
<dbReference type="SMART" id="SM00267">
    <property type="entry name" value="GGDEF"/>
    <property type="match status" value="1"/>
</dbReference>
<gene>
    <name evidence="8" type="ORF">NMK_0251</name>
</gene>
<dbReference type="InterPro" id="IPR043128">
    <property type="entry name" value="Rev_trsase/Diguanyl_cyclase"/>
</dbReference>
<dbReference type="Gene3D" id="3.30.70.270">
    <property type="match status" value="1"/>
</dbReference>
<proteinExistence type="predicted"/>
<dbReference type="OrthoDB" id="9812260at2"/>
<dbReference type="PROSITE" id="PS50887">
    <property type="entry name" value="GGDEF"/>
    <property type="match status" value="1"/>
</dbReference>
<keyword evidence="9" id="KW-1185">Reference proteome</keyword>
<dbReference type="GO" id="GO:0003824">
    <property type="term" value="F:catalytic activity"/>
    <property type="evidence" value="ECO:0007669"/>
    <property type="project" value="UniProtKB-ARBA"/>
</dbReference>
<feature type="domain" description="GGDEF" evidence="7">
    <location>
        <begin position="319"/>
        <end position="452"/>
    </location>
</feature>
<feature type="domain" description="CHASE" evidence="6">
    <location>
        <begin position="109"/>
        <end position="193"/>
    </location>
</feature>
<evidence type="ECO:0000313" key="8">
    <source>
        <dbReference type="EMBL" id="GBG12719.1"/>
    </source>
</evidence>
<keyword evidence="3 5" id="KW-1133">Transmembrane helix</keyword>
<evidence type="ECO:0000256" key="5">
    <source>
        <dbReference type="SAM" id="Phobius"/>
    </source>
</evidence>
<keyword evidence="4 5" id="KW-0472">Membrane</keyword>
<evidence type="ECO:0000313" key="9">
    <source>
        <dbReference type="Proteomes" id="UP000245081"/>
    </source>
</evidence>
<evidence type="ECO:0000256" key="2">
    <source>
        <dbReference type="ARBA" id="ARBA00022692"/>
    </source>
</evidence>
<feature type="transmembrane region" description="Helical" evidence="5">
    <location>
        <begin position="258"/>
        <end position="279"/>
    </location>
</feature>
<dbReference type="PANTHER" id="PTHR46663:SF2">
    <property type="entry name" value="GGDEF DOMAIN-CONTAINING PROTEIN"/>
    <property type="match status" value="1"/>
</dbReference>
<dbReference type="NCBIfam" id="TIGR00254">
    <property type="entry name" value="GGDEF"/>
    <property type="match status" value="1"/>
</dbReference>
<keyword evidence="2 5" id="KW-0812">Transmembrane</keyword>
<dbReference type="InterPro" id="IPR006189">
    <property type="entry name" value="CHASE_dom"/>
</dbReference>
<dbReference type="RefSeq" id="WP_109013937.1">
    <property type="nucleotide sequence ID" value="NZ_BDOQ01000001.1"/>
</dbReference>
<dbReference type="InterPro" id="IPR000160">
    <property type="entry name" value="GGDEF_dom"/>
</dbReference>
<dbReference type="Pfam" id="PF03924">
    <property type="entry name" value="CHASE"/>
    <property type="match status" value="1"/>
</dbReference>
<protein>
    <submittedName>
        <fullName evidence="8">Diguanylate cyclase</fullName>
    </submittedName>
</protein>
<comment type="subcellular location">
    <subcellularLocation>
        <location evidence="1">Membrane</location>
    </subcellularLocation>
</comment>
<evidence type="ECO:0000259" key="7">
    <source>
        <dbReference type="PROSITE" id="PS50887"/>
    </source>
</evidence>